<dbReference type="InterPro" id="IPR036876">
    <property type="entry name" value="UVR_dom_sf"/>
</dbReference>
<reference evidence="3 4" key="1">
    <citation type="submission" date="2019-07" db="EMBL/GenBank/DDBJ databases">
        <title>Genomic Encyclopedia of Type Strains, Phase I: the one thousand microbial genomes (KMG-I) project.</title>
        <authorList>
            <person name="Kyrpides N."/>
        </authorList>
    </citation>
    <scope>NUCLEOTIDE SEQUENCE [LARGE SCALE GENOMIC DNA]</scope>
    <source>
        <strain evidence="3 4">DSM 6562</strain>
    </source>
</reference>
<dbReference type="InterPro" id="IPR001943">
    <property type="entry name" value="UVR_dom"/>
</dbReference>
<organism evidence="3 4">
    <name type="scientific">Desulfallas thermosapovorans DSM 6562</name>
    <dbReference type="NCBI Taxonomy" id="1121431"/>
    <lineage>
        <taxon>Bacteria</taxon>
        <taxon>Bacillati</taxon>
        <taxon>Bacillota</taxon>
        <taxon>Clostridia</taxon>
        <taxon>Eubacteriales</taxon>
        <taxon>Desulfallaceae</taxon>
        <taxon>Desulfallas</taxon>
    </lineage>
</organism>
<keyword evidence="4" id="KW-1185">Reference proteome</keyword>
<evidence type="ECO:0000259" key="2">
    <source>
        <dbReference type="PROSITE" id="PS50151"/>
    </source>
</evidence>
<dbReference type="PROSITE" id="PS50151">
    <property type="entry name" value="UVR"/>
    <property type="match status" value="1"/>
</dbReference>
<gene>
    <name evidence="3" type="ORF">LX24_02303</name>
</gene>
<dbReference type="RefSeq" id="WP_166512277.1">
    <property type="nucleotide sequence ID" value="NZ_VNHM01000013.1"/>
</dbReference>
<dbReference type="Pfam" id="PF02151">
    <property type="entry name" value="UVR"/>
    <property type="match status" value="1"/>
</dbReference>
<comment type="caution">
    <text evidence="3">The sequence shown here is derived from an EMBL/GenBank/DDBJ whole genome shotgun (WGS) entry which is preliminary data.</text>
</comment>
<dbReference type="PIRSF" id="PIRSF015034">
    <property type="entry name" value="YacH"/>
    <property type="match status" value="1"/>
</dbReference>
<dbReference type="GO" id="GO:1990169">
    <property type="term" value="P:stress response to copper ion"/>
    <property type="evidence" value="ECO:0007669"/>
    <property type="project" value="TreeGrafter"/>
</dbReference>
<dbReference type="GO" id="GO:0050897">
    <property type="term" value="F:cobalt ion binding"/>
    <property type="evidence" value="ECO:0007669"/>
    <property type="project" value="TreeGrafter"/>
</dbReference>
<feature type="domain" description="UVR" evidence="2">
    <location>
        <begin position="133"/>
        <end position="168"/>
    </location>
</feature>
<keyword evidence="3" id="KW-0418">Kinase</keyword>
<dbReference type="GO" id="GO:0016301">
    <property type="term" value="F:kinase activity"/>
    <property type="evidence" value="ECO:0007669"/>
    <property type="project" value="UniProtKB-KW"/>
</dbReference>
<dbReference type="Proteomes" id="UP000323166">
    <property type="component" value="Unassembled WGS sequence"/>
</dbReference>
<feature type="coiled-coil region" evidence="1">
    <location>
        <begin position="129"/>
        <end position="175"/>
    </location>
</feature>
<dbReference type="PANTHER" id="PTHR38430">
    <property type="entry name" value="PROTEIN-ARGININE KINASE ACTIVATOR PROTEIN"/>
    <property type="match status" value="1"/>
</dbReference>
<evidence type="ECO:0000313" key="4">
    <source>
        <dbReference type="Proteomes" id="UP000323166"/>
    </source>
</evidence>
<dbReference type="GO" id="GO:0046870">
    <property type="term" value="F:cadmium ion binding"/>
    <property type="evidence" value="ECO:0007669"/>
    <property type="project" value="TreeGrafter"/>
</dbReference>
<accession>A0A5S4ZPX6</accession>
<dbReference type="EMBL" id="VNHM01000013">
    <property type="protein sequence ID" value="TYO94642.1"/>
    <property type="molecule type" value="Genomic_DNA"/>
</dbReference>
<keyword evidence="1" id="KW-0175">Coiled coil</keyword>
<dbReference type="Gene3D" id="4.10.860.10">
    <property type="entry name" value="UVR domain"/>
    <property type="match status" value="1"/>
</dbReference>
<dbReference type="GO" id="GO:0005507">
    <property type="term" value="F:copper ion binding"/>
    <property type="evidence" value="ECO:0007669"/>
    <property type="project" value="TreeGrafter"/>
</dbReference>
<dbReference type="AlphaFoldDB" id="A0A5S4ZPX6"/>
<dbReference type="GO" id="GO:0008270">
    <property type="term" value="F:zinc ion binding"/>
    <property type="evidence" value="ECO:0007669"/>
    <property type="project" value="TreeGrafter"/>
</dbReference>
<keyword evidence="3" id="KW-0808">Transferase</keyword>
<dbReference type="SUPFAM" id="SSF46600">
    <property type="entry name" value="C-terminal UvrC-binding domain of UvrB"/>
    <property type="match status" value="1"/>
</dbReference>
<evidence type="ECO:0000313" key="3">
    <source>
        <dbReference type="EMBL" id="TYO94642.1"/>
    </source>
</evidence>
<sequence length="177" mass="19517">MLCEKCHERPATVHYTQIVNGHQTKMHLCEICAGQGQAGGFGFMPQINLHNILASFLSQAPPAHPFAAAVQQQTSCPTCGTTENSFAQKGLLGCGDCYRHFGDRLEPLMRRVHGSSNHAGKVPERTGGQAKLARKIKDMKEQMQQAVAREEFERAAQLRDEIRQLEQQLAGGDNNGY</sequence>
<dbReference type="GO" id="GO:1990170">
    <property type="term" value="P:stress response to cadmium ion"/>
    <property type="evidence" value="ECO:0007669"/>
    <property type="project" value="TreeGrafter"/>
</dbReference>
<name>A0A5S4ZPX6_9FIRM</name>
<protein>
    <submittedName>
        <fullName evidence="3">Protein arginine kinase activator</fullName>
    </submittedName>
</protein>
<dbReference type="PANTHER" id="PTHR38430:SF1">
    <property type="entry name" value="PROTEIN-ARGININE KINASE ACTIVATOR PROTEIN"/>
    <property type="match status" value="1"/>
</dbReference>
<dbReference type="InterPro" id="IPR025542">
    <property type="entry name" value="YacH"/>
</dbReference>
<proteinExistence type="predicted"/>
<evidence type="ECO:0000256" key="1">
    <source>
        <dbReference type="SAM" id="Coils"/>
    </source>
</evidence>